<gene>
    <name evidence="1" type="ORF">HMPREF9440_00706</name>
</gene>
<evidence type="ECO:0000313" key="2">
    <source>
        <dbReference type="Proteomes" id="UP000004956"/>
    </source>
</evidence>
<keyword evidence="2" id="KW-1185">Reference proteome</keyword>
<dbReference type="AlphaFoldDB" id="H3KD97"/>
<organism evidence="1 2">
    <name type="scientific">Sutterella parvirubra YIT 11816</name>
    <dbReference type="NCBI Taxonomy" id="762967"/>
    <lineage>
        <taxon>Bacteria</taxon>
        <taxon>Pseudomonadati</taxon>
        <taxon>Pseudomonadota</taxon>
        <taxon>Betaproteobacteria</taxon>
        <taxon>Burkholderiales</taxon>
        <taxon>Sutterellaceae</taxon>
        <taxon>Sutterella</taxon>
    </lineage>
</organism>
<dbReference type="HOGENOM" id="CLU_3297561_0_0_4"/>
<dbReference type="EMBL" id="AFBQ01000095">
    <property type="protein sequence ID" value="EHY31905.1"/>
    <property type="molecule type" value="Genomic_DNA"/>
</dbReference>
<evidence type="ECO:0000313" key="1">
    <source>
        <dbReference type="EMBL" id="EHY31905.1"/>
    </source>
</evidence>
<reference evidence="1 2" key="1">
    <citation type="submission" date="2011-11" db="EMBL/GenBank/DDBJ databases">
        <authorList>
            <person name="Weinstock G."/>
            <person name="Sodergren E."/>
            <person name="Clifton S."/>
            <person name="Fulton L."/>
            <person name="Fulton B."/>
            <person name="Courtney L."/>
            <person name="Fronick C."/>
            <person name="Harrison M."/>
            <person name="Strong C."/>
            <person name="Farmer C."/>
            <person name="Delahaunty K."/>
            <person name="Markovic C."/>
            <person name="Hall O."/>
            <person name="Minx P."/>
            <person name="Tomlinson C."/>
            <person name="Mitreva M."/>
            <person name="Hou S."/>
            <person name="Chen J."/>
            <person name="Wollam A."/>
            <person name="Pepin K.H."/>
            <person name="Johnson M."/>
            <person name="Bhonagiri V."/>
            <person name="Zhang X."/>
            <person name="Suruliraj S."/>
            <person name="Warren W."/>
            <person name="Chinwalla A."/>
            <person name="Mardis E.R."/>
            <person name="Wilson R.K."/>
        </authorList>
    </citation>
    <scope>NUCLEOTIDE SEQUENCE [LARGE SCALE GENOMIC DNA]</scope>
    <source>
        <strain evidence="1 2">YIT 11816</strain>
    </source>
</reference>
<dbReference type="Proteomes" id="UP000004956">
    <property type="component" value="Unassembled WGS sequence"/>
</dbReference>
<name>H3KD97_9BURK</name>
<accession>H3KD97</accession>
<comment type="caution">
    <text evidence="1">The sequence shown here is derived from an EMBL/GenBank/DDBJ whole genome shotgun (WGS) entry which is preliminary data.</text>
</comment>
<sequence length="40" mass="4626">MRPWEGPSSGRRMCLAPSVRESGAPAHPAFRRFPRWKRGF</sequence>
<protein>
    <submittedName>
        <fullName evidence="1">Uncharacterized protein</fullName>
    </submittedName>
</protein>
<proteinExistence type="predicted"/>